<reference evidence="3" key="1">
    <citation type="journal article" date="2019" name="Int. J. Syst. Evol. Microbiol.">
        <title>The Global Catalogue of Microorganisms (GCM) 10K type strain sequencing project: providing services to taxonomists for standard genome sequencing and annotation.</title>
        <authorList>
            <consortium name="The Broad Institute Genomics Platform"/>
            <consortium name="The Broad Institute Genome Sequencing Center for Infectious Disease"/>
            <person name="Wu L."/>
            <person name="Ma J."/>
        </authorList>
    </citation>
    <scope>NUCLEOTIDE SEQUENCE [LARGE SCALE GENOMIC DNA]</scope>
    <source>
        <strain evidence="3">JCM 3296</strain>
    </source>
</reference>
<dbReference type="Gene3D" id="3.40.50.300">
    <property type="entry name" value="P-loop containing nucleotide triphosphate hydrolases"/>
    <property type="match status" value="1"/>
</dbReference>
<dbReference type="Pfam" id="PF13304">
    <property type="entry name" value="AAA_21"/>
    <property type="match status" value="1"/>
</dbReference>
<evidence type="ECO:0000313" key="3">
    <source>
        <dbReference type="Proteomes" id="UP000649573"/>
    </source>
</evidence>
<dbReference type="InterPro" id="IPR027417">
    <property type="entry name" value="P-loop_NTPase"/>
</dbReference>
<evidence type="ECO:0000313" key="2">
    <source>
        <dbReference type="EMBL" id="GGU61332.1"/>
    </source>
</evidence>
<protein>
    <recommendedName>
        <fullName evidence="1">ATPase AAA-type core domain-containing protein</fullName>
    </recommendedName>
</protein>
<dbReference type="EMBL" id="BMRE01000034">
    <property type="protein sequence ID" value="GGU61332.1"/>
    <property type="molecule type" value="Genomic_DNA"/>
</dbReference>
<dbReference type="SUPFAM" id="SSF52540">
    <property type="entry name" value="P-loop containing nucleoside triphosphate hydrolases"/>
    <property type="match status" value="1"/>
</dbReference>
<keyword evidence="3" id="KW-1185">Reference proteome</keyword>
<dbReference type="InterPro" id="IPR003959">
    <property type="entry name" value="ATPase_AAA_core"/>
</dbReference>
<evidence type="ECO:0000259" key="1">
    <source>
        <dbReference type="Pfam" id="PF13304"/>
    </source>
</evidence>
<comment type="caution">
    <text evidence="2">The sequence shown here is derived from an EMBL/GenBank/DDBJ whole genome shotgun (WGS) entry which is preliminary data.</text>
</comment>
<organism evidence="2 3">
    <name type="scientific">Lentzea flava</name>
    <dbReference type="NCBI Taxonomy" id="103732"/>
    <lineage>
        <taxon>Bacteria</taxon>
        <taxon>Bacillati</taxon>
        <taxon>Actinomycetota</taxon>
        <taxon>Actinomycetes</taxon>
        <taxon>Pseudonocardiales</taxon>
        <taxon>Pseudonocardiaceae</taxon>
        <taxon>Lentzea</taxon>
    </lineage>
</organism>
<sequence length="82" mass="9638">MLNLIYFIRRLSARGGVLLIDEPEQHLHPSLQVALFDTMTEMAERAQVIAVSHSRNLIVSMPLDHFWRYFPQTLKQQINLYD</sequence>
<proteinExistence type="predicted"/>
<dbReference type="Proteomes" id="UP000649573">
    <property type="component" value="Unassembled WGS sequence"/>
</dbReference>
<feature type="domain" description="ATPase AAA-type core" evidence="1">
    <location>
        <begin position="8"/>
        <end position="57"/>
    </location>
</feature>
<accession>A0ABQ2V0I7</accession>
<name>A0ABQ2V0I7_9PSEU</name>
<gene>
    <name evidence="2" type="ORF">GCM10010178_62020</name>
</gene>